<dbReference type="OrthoDB" id="405906at2759"/>
<feature type="region of interest" description="Disordered" evidence="1">
    <location>
        <begin position="265"/>
        <end position="314"/>
    </location>
</feature>
<dbReference type="PANTHER" id="PTHR37013">
    <property type="entry name" value="INTEGRAL MEMBRANE PROTEIN (AFU_ORTHOLOGUE AFUA_1G05950)-RELATED"/>
    <property type="match status" value="1"/>
</dbReference>
<evidence type="ECO:0000313" key="4">
    <source>
        <dbReference type="EMBL" id="KAF2434398.1"/>
    </source>
</evidence>
<comment type="caution">
    <text evidence="4">The sequence shown here is derived from an EMBL/GenBank/DDBJ whole genome shotgun (WGS) entry which is preliminary data.</text>
</comment>
<dbReference type="InterPro" id="IPR056120">
    <property type="entry name" value="DUF7703"/>
</dbReference>
<accession>A0A9P4NZW7</accession>
<dbReference type="Pfam" id="PF24802">
    <property type="entry name" value="DUF7703"/>
    <property type="match status" value="1"/>
</dbReference>
<dbReference type="AlphaFoldDB" id="A0A9P4NZW7"/>
<dbReference type="Proteomes" id="UP000800235">
    <property type="component" value="Unassembled WGS sequence"/>
</dbReference>
<dbReference type="PANTHER" id="PTHR37013:SF4">
    <property type="entry name" value="INTEGRAL MEMBRANE PROTEIN"/>
    <property type="match status" value="1"/>
</dbReference>
<feature type="transmembrane region" description="Helical" evidence="2">
    <location>
        <begin position="6"/>
        <end position="22"/>
    </location>
</feature>
<feature type="domain" description="DUF7703" evidence="3">
    <location>
        <begin position="7"/>
        <end position="222"/>
    </location>
</feature>
<feature type="transmembrane region" description="Helical" evidence="2">
    <location>
        <begin position="62"/>
        <end position="81"/>
    </location>
</feature>
<reference evidence="4" key="1">
    <citation type="journal article" date="2020" name="Stud. Mycol.">
        <title>101 Dothideomycetes genomes: a test case for predicting lifestyles and emergence of pathogens.</title>
        <authorList>
            <person name="Haridas S."/>
            <person name="Albert R."/>
            <person name="Binder M."/>
            <person name="Bloem J."/>
            <person name="Labutti K."/>
            <person name="Salamov A."/>
            <person name="Andreopoulos B."/>
            <person name="Baker S."/>
            <person name="Barry K."/>
            <person name="Bills G."/>
            <person name="Bluhm B."/>
            <person name="Cannon C."/>
            <person name="Castanera R."/>
            <person name="Culley D."/>
            <person name="Daum C."/>
            <person name="Ezra D."/>
            <person name="Gonzalez J."/>
            <person name="Henrissat B."/>
            <person name="Kuo A."/>
            <person name="Liang C."/>
            <person name="Lipzen A."/>
            <person name="Lutzoni F."/>
            <person name="Magnuson J."/>
            <person name="Mondo S."/>
            <person name="Nolan M."/>
            <person name="Ohm R."/>
            <person name="Pangilinan J."/>
            <person name="Park H.-J."/>
            <person name="Ramirez L."/>
            <person name="Alfaro M."/>
            <person name="Sun H."/>
            <person name="Tritt A."/>
            <person name="Yoshinaga Y."/>
            <person name="Zwiers L.-H."/>
            <person name="Turgeon B."/>
            <person name="Goodwin S."/>
            <person name="Spatafora J."/>
            <person name="Crous P."/>
            <person name="Grigoriev I."/>
        </authorList>
    </citation>
    <scope>NUCLEOTIDE SEQUENCE</scope>
    <source>
        <strain evidence="4">CBS 130266</strain>
    </source>
</reference>
<feature type="transmembrane region" description="Helical" evidence="2">
    <location>
        <begin position="168"/>
        <end position="189"/>
    </location>
</feature>
<feature type="compositionally biased region" description="Basic and acidic residues" evidence="1">
    <location>
        <begin position="282"/>
        <end position="314"/>
    </location>
</feature>
<name>A0A9P4NZW7_9PEZI</name>
<evidence type="ECO:0000256" key="2">
    <source>
        <dbReference type="SAM" id="Phobius"/>
    </source>
</evidence>
<evidence type="ECO:0000313" key="5">
    <source>
        <dbReference type="Proteomes" id="UP000800235"/>
    </source>
</evidence>
<feature type="transmembrane region" description="Helical" evidence="2">
    <location>
        <begin position="126"/>
        <end position="148"/>
    </location>
</feature>
<feature type="transmembrane region" description="Helical" evidence="2">
    <location>
        <begin position="29"/>
        <end position="50"/>
    </location>
</feature>
<keyword evidence="2" id="KW-0812">Transmembrane</keyword>
<keyword evidence="2" id="KW-0472">Membrane</keyword>
<keyword evidence="5" id="KW-1185">Reference proteome</keyword>
<protein>
    <recommendedName>
        <fullName evidence="3">DUF7703 domain-containing protein</fullName>
    </recommendedName>
</protein>
<proteinExistence type="predicted"/>
<evidence type="ECO:0000256" key="1">
    <source>
        <dbReference type="SAM" id="MobiDB-lite"/>
    </source>
</evidence>
<feature type="transmembrane region" description="Helical" evidence="2">
    <location>
        <begin position="93"/>
        <end position="114"/>
    </location>
</feature>
<sequence>MVIHAITVWMALGVNVQLFITFKRRTTLYFWSILVTSWAIIICTICFDLRNFTTSGNGSALQWVQSAMWVFESVGFSFVLYSRLHLIVNSSKLKILPVLILCFDMAVHTVVLIGKAGKLTPKGWHTIIMFTPIFFSVQETFLSSLYVYLFIRFMRHSYSSRTKSMFRFLILGEAVVIFFDILMITLNSLHYEVLKTVLTPFFYAAKLKVEFMVLNRLMGFRQREDALLRISSTSGVDQGDRPRENSVCYDAGPALDSLDSDGFPDGGDDAITAVPTSTGEYLQEHAKQDNETSSDEIRYLERRHLGRNRKEEDV</sequence>
<keyword evidence="2" id="KW-1133">Transmembrane helix</keyword>
<gene>
    <name evidence="4" type="ORF">EJ08DRAFT_693437</name>
</gene>
<organism evidence="4 5">
    <name type="scientific">Tothia fuscella</name>
    <dbReference type="NCBI Taxonomy" id="1048955"/>
    <lineage>
        <taxon>Eukaryota</taxon>
        <taxon>Fungi</taxon>
        <taxon>Dikarya</taxon>
        <taxon>Ascomycota</taxon>
        <taxon>Pezizomycotina</taxon>
        <taxon>Dothideomycetes</taxon>
        <taxon>Pleosporomycetidae</taxon>
        <taxon>Venturiales</taxon>
        <taxon>Cylindrosympodiaceae</taxon>
        <taxon>Tothia</taxon>
    </lineage>
</organism>
<dbReference type="EMBL" id="MU007016">
    <property type="protein sequence ID" value="KAF2434398.1"/>
    <property type="molecule type" value="Genomic_DNA"/>
</dbReference>
<evidence type="ECO:0000259" key="3">
    <source>
        <dbReference type="Pfam" id="PF24802"/>
    </source>
</evidence>